<feature type="binding site" evidence="8">
    <location>
        <position position="178"/>
    </location>
    <ligand>
        <name>Zn(2+)</name>
        <dbReference type="ChEBI" id="CHEBI:29105"/>
    </ligand>
</feature>
<evidence type="ECO:0000256" key="12">
    <source>
        <dbReference type="RuleBase" id="RU004165"/>
    </source>
</evidence>
<dbReference type="AlphaFoldDB" id="Q98R65"/>
<reference evidence="13 14" key="1">
    <citation type="journal article" date="2001" name="Nucleic Acids Res.">
        <title>The complete genome sequence of the murine respiratory pathogen Mycoplasma pulmonis.</title>
        <authorList>
            <person name="Chambaud I."/>
            <person name="Heilig R."/>
            <person name="Ferris S."/>
            <person name="Barbe V."/>
            <person name="Samson D."/>
            <person name="Galisson F."/>
            <person name="Moszer I."/>
            <person name="Dybvig K."/>
            <person name="Wroblewski H."/>
            <person name="Viari A."/>
            <person name="Rocha E.P.C."/>
            <person name="Blanchard A."/>
        </authorList>
    </citation>
    <scope>NUCLEOTIDE SEQUENCE [LARGE SCALE GENOMIC DNA]</scope>
    <source>
        <strain evidence="13 14">UAB CTIP</strain>
    </source>
</reference>
<dbReference type="Gene3D" id="3.30.60.20">
    <property type="match status" value="1"/>
</dbReference>
<evidence type="ECO:0000313" key="13">
    <source>
        <dbReference type="EMBL" id="CAC13318.1"/>
    </source>
</evidence>
<organism evidence="13 14">
    <name type="scientific">Mycoplasmopsis pulmonis (strain UAB CTIP)</name>
    <name type="common">Mycoplasma pulmonis</name>
    <dbReference type="NCBI Taxonomy" id="272635"/>
    <lineage>
        <taxon>Bacteria</taxon>
        <taxon>Bacillati</taxon>
        <taxon>Mycoplasmatota</taxon>
        <taxon>Mycoplasmoidales</taxon>
        <taxon>Metamycoplasmataceae</taxon>
        <taxon>Mycoplasmopsis</taxon>
    </lineage>
</organism>
<accession>Q98R65</accession>
<feature type="binding site" evidence="8">
    <location>
        <position position="146"/>
    </location>
    <ligand>
        <name>Zn(2+)</name>
        <dbReference type="ChEBI" id="CHEBI:29105"/>
    </ligand>
</feature>
<evidence type="ECO:0000256" key="6">
    <source>
        <dbReference type="ARBA" id="ARBA00022777"/>
    </source>
</evidence>
<dbReference type="SUPFAM" id="SSF57716">
    <property type="entry name" value="Glucocorticoid receptor-like (DNA-binding domain)"/>
    <property type="match status" value="1"/>
</dbReference>
<keyword evidence="7 8" id="KW-0067">ATP-binding</keyword>
<evidence type="ECO:0000256" key="11">
    <source>
        <dbReference type="RuleBase" id="RU000544"/>
    </source>
</evidence>
<keyword evidence="8" id="KW-0479">Metal-binding</keyword>
<dbReference type="PROSITE" id="PS00603">
    <property type="entry name" value="TK_CELLULAR_TYPE"/>
    <property type="match status" value="1"/>
</dbReference>
<feature type="binding site" evidence="8">
    <location>
        <begin position="89"/>
        <end position="92"/>
    </location>
    <ligand>
        <name>ATP</name>
        <dbReference type="ChEBI" id="CHEBI:30616"/>
    </ligand>
</feature>
<dbReference type="KEGG" id="mpu:MYPU_1450"/>
<comment type="subcellular location">
    <subcellularLocation>
        <location evidence="8">Cytoplasm</location>
    </subcellularLocation>
</comment>
<feature type="binding site" evidence="8">
    <location>
        <position position="181"/>
    </location>
    <ligand>
        <name>Zn(2+)</name>
        <dbReference type="ChEBI" id="CHEBI:29105"/>
    </ligand>
</feature>
<dbReference type="InterPro" id="IPR027417">
    <property type="entry name" value="P-loop_NTPase"/>
</dbReference>
<dbReference type="InterPro" id="IPR020633">
    <property type="entry name" value="Thymidine_kinase_CS"/>
</dbReference>
<comment type="subunit">
    <text evidence="8">Homotetramer.</text>
</comment>
<keyword evidence="4 8" id="KW-0808">Transferase</keyword>
<dbReference type="GO" id="GO:0005524">
    <property type="term" value="F:ATP binding"/>
    <property type="evidence" value="ECO:0007669"/>
    <property type="project" value="UniProtKB-UniRule"/>
</dbReference>
<evidence type="ECO:0000256" key="3">
    <source>
        <dbReference type="ARBA" id="ARBA00022634"/>
    </source>
</evidence>
<dbReference type="NCBIfam" id="NF003296">
    <property type="entry name" value="PRK04296.1-1"/>
    <property type="match status" value="1"/>
</dbReference>
<dbReference type="Proteomes" id="UP000000528">
    <property type="component" value="Chromosome"/>
</dbReference>
<keyword evidence="3 8" id="KW-0237">DNA synthesis</keyword>
<dbReference type="eggNOG" id="COG1435">
    <property type="taxonomic scope" value="Bacteria"/>
</dbReference>
<feature type="active site" description="Proton acceptor" evidence="8 9">
    <location>
        <position position="90"/>
    </location>
</feature>
<dbReference type="GO" id="GO:0071897">
    <property type="term" value="P:DNA biosynthetic process"/>
    <property type="evidence" value="ECO:0007669"/>
    <property type="project" value="UniProtKB-KW"/>
</dbReference>
<dbReference type="InterPro" id="IPR001267">
    <property type="entry name" value="Thymidine_kinase"/>
</dbReference>
<keyword evidence="5 8" id="KW-0547">Nucleotide-binding</keyword>
<dbReference type="SUPFAM" id="SSF52540">
    <property type="entry name" value="P-loop containing nucleoside triphosphate hydrolases"/>
    <property type="match status" value="1"/>
</dbReference>
<comment type="catalytic activity">
    <reaction evidence="8 11">
        <text>thymidine + ATP = dTMP + ADP + H(+)</text>
        <dbReference type="Rhea" id="RHEA:19129"/>
        <dbReference type="ChEBI" id="CHEBI:15378"/>
        <dbReference type="ChEBI" id="CHEBI:17748"/>
        <dbReference type="ChEBI" id="CHEBI:30616"/>
        <dbReference type="ChEBI" id="CHEBI:63528"/>
        <dbReference type="ChEBI" id="CHEBI:456216"/>
        <dbReference type="EC" id="2.7.1.21"/>
    </reaction>
</comment>
<feature type="binding site" evidence="10">
    <location>
        <position position="174"/>
    </location>
    <ligand>
        <name>substrate</name>
    </ligand>
</feature>
<evidence type="ECO:0000256" key="10">
    <source>
        <dbReference type="PIRSR" id="PIRSR035805-2"/>
    </source>
</evidence>
<evidence type="ECO:0000256" key="9">
    <source>
        <dbReference type="PIRSR" id="PIRSR035805-1"/>
    </source>
</evidence>
<keyword evidence="14" id="KW-1185">Reference proteome</keyword>
<gene>
    <name evidence="8" type="primary">tdk</name>
    <name evidence="13" type="ordered locus">MYPU_1450</name>
</gene>
<dbReference type="EC" id="2.7.1.21" evidence="2 8"/>
<keyword evidence="8" id="KW-0862">Zinc</keyword>
<evidence type="ECO:0000313" key="14">
    <source>
        <dbReference type="Proteomes" id="UP000000528"/>
    </source>
</evidence>
<dbReference type="GO" id="GO:0004797">
    <property type="term" value="F:thymidine kinase activity"/>
    <property type="evidence" value="ECO:0007669"/>
    <property type="project" value="UniProtKB-UniRule"/>
</dbReference>
<evidence type="ECO:0000256" key="2">
    <source>
        <dbReference type="ARBA" id="ARBA00012118"/>
    </source>
</evidence>
<dbReference type="Pfam" id="PF00265">
    <property type="entry name" value="TK"/>
    <property type="match status" value="1"/>
</dbReference>
<evidence type="ECO:0000256" key="1">
    <source>
        <dbReference type="ARBA" id="ARBA00007587"/>
    </source>
</evidence>
<keyword evidence="6 8" id="KW-0418">Kinase</keyword>
<feature type="binding site" evidence="8">
    <location>
        <position position="149"/>
    </location>
    <ligand>
        <name>Zn(2+)</name>
        <dbReference type="ChEBI" id="CHEBI:29105"/>
    </ligand>
</feature>
<dbReference type="GO" id="GO:0046104">
    <property type="term" value="P:thymidine metabolic process"/>
    <property type="evidence" value="ECO:0007669"/>
    <property type="project" value="TreeGrafter"/>
</dbReference>
<dbReference type="EMBL" id="AL445563">
    <property type="protein sequence ID" value="CAC13318.1"/>
    <property type="molecule type" value="Genomic_DNA"/>
</dbReference>
<evidence type="ECO:0000256" key="7">
    <source>
        <dbReference type="ARBA" id="ARBA00022840"/>
    </source>
</evidence>
<name>Q98R65_MYCPU</name>
<dbReference type="PIR" id="A90530">
    <property type="entry name" value="A90530"/>
</dbReference>
<dbReference type="GO" id="GO:0008270">
    <property type="term" value="F:zinc ion binding"/>
    <property type="evidence" value="ECO:0007669"/>
    <property type="project" value="UniProtKB-UniRule"/>
</dbReference>
<evidence type="ECO:0000256" key="8">
    <source>
        <dbReference type="HAMAP-Rule" id="MF_00124"/>
    </source>
</evidence>
<evidence type="ECO:0000256" key="4">
    <source>
        <dbReference type="ARBA" id="ARBA00022679"/>
    </source>
</evidence>
<proteinExistence type="inferred from homology"/>
<dbReference type="PANTHER" id="PTHR11441:SF0">
    <property type="entry name" value="THYMIDINE KINASE, CYTOSOLIC"/>
    <property type="match status" value="1"/>
</dbReference>
<dbReference type="BioCyc" id="MPUL272635:G1GT6-146-MONOMER"/>
<dbReference type="PIRSF" id="PIRSF035805">
    <property type="entry name" value="TK_cell"/>
    <property type="match status" value="1"/>
</dbReference>
<keyword evidence="8" id="KW-0963">Cytoplasm</keyword>
<dbReference type="HAMAP" id="MF_00124">
    <property type="entry name" value="Thymidine_kinase"/>
    <property type="match status" value="1"/>
</dbReference>
<comment type="similarity">
    <text evidence="1 8 12">Belongs to the thymidine kinase family.</text>
</comment>
<dbReference type="STRING" id="272635.gene:17576729"/>
<dbReference type="Gene3D" id="3.40.50.300">
    <property type="entry name" value="P-loop containing nucleotide triphosphate hydrolases"/>
    <property type="match status" value="1"/>
</dbReference>
<protein>
    <recommendedName>
        <fullName evidence="2 8">Thymidine kinase</fullName>
        <ecNumber evidence="2 8">2.7.1.21</ecNumber>
    </recommendedName>
</protein>
<dbReference type="PANTHER" id="PTHR11441">
    <property type="entry name" value="THYMIDINE KINASE"/>
    <property type="match status" value="1"/>
</dbReference>
<dbReference type="GO" id="GO:0005829">
    <property type="term" value="C:cytosol"/>
    <property type="evidence" value="ECO:0007669"/>
    <property type="project" value="TreeGrafter"/>
</dbReference>
<evidence type="ECO:0000256" key="5">
    <source>
        <dbReference type="ARBA" id="ARBA00022741"/>
    </source>
</evidence>
<sequence length="190" mass="22048">MYNRFNKGMIEVITGPMFSGKTEELLRRFRLLNYAKAKTLLIKPAFDTRFSKEEIISRAGVKTKTHSVKNTEQIRKILEKEKFDALVIDEIHFFDFDIVYLIEELANSGYHIIVSGLDQNFKREPFEVVSYLLSIAEKVTKLQAICVKCQRAATTTFRKVESKEIKLLGDVDEYEARCRKCHIQGSKDKN</sequence>
<feature type="binding site" evidence="8">
    <location>
        <begin position="15"/>
        <end position="22"/>
    </location>
    <ligand>
        <name>ATP</name>
        <dbReference type="ChEBI" id="CHEBI:30616"/>
    </ligand>
</feature>
<dbReference type="RefSeq" id="WP_010924949.1">
    <property type="nucleotide sequence ID" value="NC_002771.1"/>
</dbReference>
<dbReference type="HOGENOM" id="CLU_064400_3_0_14"/>